<dbReference type="PANTHER" id="PTHR19879">
    <property type="entry name" value="TRANSCRIPTION INITIATION FACTOR TFIID"/>
    <property type="match status" value="1"/>
</dbReference>
<dbReference type="Pfam" id="PF00400">
    <property type="entry name" value="WD40"/>
    <property type="match status" value="1"/>
</dbReference>
<dbReference type="PANTHER" id="PTHR19879:SF9">
    <property type="entry name" value="TRANSCRIPTION INITIATION FACTOR TFIID SUBUNIT 5"/>
    <property type="match status" value="1"/>
</dbReference>
<evidence type="ECO:0000313" key="3">
    <source>
        <dbReference type="Proteomes" id="UP001162131"/>
    </source>
</evidence>
<dbReference type="EMBL" id="CAJZBQ010000055">
    <property type="protein sequence ID" value="CAG9332650.1"/>
    <property type="molecule type" value="Genomic_DNA"/>
</dbReference>
<keyword evidence="1" id="KW-0853">WD repeat</keyword>
<dbReference type="SUPFAM" id="SSF50978">
    <property type="entry name" value="WD40 repeat-like"/>
    <property type="match status" value="2"/>
</dbReference>
<protein>
    <submittedName>
        <fullName evidence="2">Uncharacterized protein</fullName>
    </submittedName>
</protein>
<dbReference type="InterPro" id="IPR036322">
    <property type="entry name" value="WD40_repeat_dom_sf"/>
</dbReference>
<organism evidence="2 3">
    <name type="scientific">Blepharisma stoltei</name>
    <dbReference type="NCBI Taxonomy" id="1481888"/>
    <lineage>
        <taxon>Eukaryota</taxon>
        <taxon>Sar</taxon>
        <taxon>Alveolata</taxon>
        <taxon>Ciliophora</taxon>
        <taxon>Postciliodesmatophora</taxon>
        <taxon>Heterotrichea</taxon>
        <taxon>Heterotrichida</taxon>
        <taxon>Blepharismidae</taxon>
        <taxon>Blepharisma</taxon>
    </lineage>
</organism>
<comment type="caution">
    <text evidence="2">The sequence shown here is derived from an EMBL/GenBank/DDBJ whole genome shotgun (WGS) entry which is preliminary data.</text>
</comment>
<dbReference type="Gene3D" id="2.130.10.10">
    <property type="entry name" value="YVTN repeat-like/Quinoprotein amine dehydrogenase"/>
    <property type="match status" value="2"/>
</dbReference>
<dbReference type="InterPro" id="IPR015943">
    <property type="entry name" value="WD40/YVTN_repeat-like_dom_sf"/>
</dbReference>
<evidence type="ECO:0000313" key="2">
    <source>
        <dbReference type="EMBL" id="CAG9332650.1"/>
    </source>
</evidence>
<reference evidence="2" key="1">
    <citation type="submission" date="2021-09" db="EMBL/GenBank/DDBJ databases">
        <authorList>
            <consortium name="AG Swart"/>
            <person name="Singh M."/>
            <person name="Singh A."/>
            <person name="Seah K."/>
            <person name="Emmerich C."/>
        </authorList>
    </citation>
    <scope>NUCLEOTIDE SEQUENCE</scope>
    <source>
        <strain evidence="2">ATCC30299</strain>
    </source>
</reference>
<dbReference type="AlphaFoldDB" id="A0AAU9K6G2"/>
<feature type="repeat" description="WD" evidence="1">
    <location>
        <begin position="400"/>
        <end position="434"/>
    </location>
</feature>
<name>A0AAU9K6G2_9CILI</name>
<sequence>MSYRSKRFINWDGKSVKLCEKEDKALNIENHLYSVKFSPCGKYIAFRGINFIELNDSVNYNIYKRWETNTIGSMTFTKCGKFIIFGIRNWIKQISVENGRCDNIFKIDDAPTILEFSPNYKYLCCNGDFLYIINFETKELIFRENWNRLNFRGLICWLSCEDKMAIADWSGLRLFDVEKQAIIGQIRLNFSIFKSICYSDKHRSVLVNYKDGRLRLWDLESQKDQKQIDVIENYVIAVAFSRCEQYLYRVTNESAIDKYNIDSKSFETIIKGNKKKKISCAAFSNCKTYCALGLDGNSIELWNLDTRQLYIAFKEGTKFIHSLAFSSSGVFLFSVHNFSIIIWNLEQRKSMAKLEHDTKILAVSPNEKYFASSHNEVTLIWKNDRHYNMINHLQHNLWWVTALAFSNCSNFLFTGNAKGYIIMWDFINKKKLKEFSDDKTSIWYLIITPRGLIAGMSTQIVLWDDKTSEKINEIEIKLEGVNNFATTKSGDWIAFGSLHNTVKMCRLLEKN</sequence>
<dbReference type="Proteomes" id="UP001162131">
    <property type="component" value="Unassembled WGS sequence"/>
</dbReference>
<gene>
    <name evidence="2" type="ORF">BSTOLATCC_MIC56943</name>
</gene>
<dbReference type="InterPro" id="IPR001680">
    <property type="entry name" value="WD40_rpt"/>
</dbReference>
<accession>A0AAU9K6G2</accession>
<keyword evidence="3" id="KW-1185">Reference proteome</keyword>
<dbReference type="PROSITE" id="PS50082">
    <property type="entry name" value="WD_REPEATS_2"/>
    <property type="match status" value="1"/>
</dbReference>
<proteinExistence type="predicted"/>
<dbReference type="SMART" id="SM00320">
    <property type="entry name" value="WD40"/>
    <property type="match status" value="7"/>
</dbReference>
<evidence type="ECO:0000256" key="1">
    <source>
        <dbReference type="PROSITE-ProRule" id="PRU00221"/>
    </source>
</evidence>